<dbReference type="Proteomes" id="UP001208570">
    <property type="component" value="Unassembled WGS sequence"/>
</dbReference>
<feature type="non-terminal residue" evidence="1">
    <location>
        <position position="1"/>
    </location>
</feature>
<dbReference type="EMBL" id="JAODUP010000962">
    <property type="protein sequence ID" value="KAK2142394.1"/>
    <property type="molecule type" value="Genomic_DNA"/>
</dbReference>
<dbReference type="AlphaFoldDB" id="A0AAD9IWY4"/>
<accession>A0AAD9IWY4</accession>
<sequence>PIVGNTSKLHHKLQYKDTVIRNLENEILVLEETVEKLQCSSLGPLQNEDLQAAEMVMTNTDLMLGLDATTQEGVHINSVHITSKYECNVIAVDQLAGGTAEDYMHHIDDSVKRLAEALILADFARDEMSVLGLIGKLLSGSWMTKLYTAPEKQVSHVEGITIVRDVLKTLKAYVANPELVLTTKTDFFRNPLDMADPTLMKLQQCPDSEMMFFKMVKACLSSIITVLDQQYDRYFTMDITDRLKQETESARCHNIDAEQIMGMFSAAKNNAPNATVNYLSSKIRAQRNGVVDYLDSLDQEKRN</sequence>
<evidence type="ECO:0000313" key="2">
    <source>
        <dbReference type="Proteomes" id="UP001208570"/>
    </source>
</evidence>
<organism evidence="1 2">
    <name type="scientific">Paralvinella palmiformis</name>
    <dbReference type="NCBI Taxonomy" id="53620"/>
    <lineage>
        <taxon>Eukaryota</taxon>
        <taxon>Metazoa</taxon>
        <taxon>Spiralia</taxon>
        <taxon>Lophotrochozoa</taxon>
        <taxon>Annelida</taxon>
        <taxon>Polychaeta</taxon>
        <taxon>Sedentaria</taxon>
        <taxon>Canalipalpata</taxon>
        <taxon>Terebellida</taxon>
        <taxon>Terebelliformia</taxon>
        <taxon>Alvinellidae</taxon>
        <taxon>Paralvinella</taxon>
    </lineage>
</organism>
<reference evidence="1" key="1">
    <citation type="journal article" date="2023" name="Mol. Biol. Evol.">
        <title>Third-Generation Sequencing Reveals the Adaptive Role of the Epigenome in Three Deep-Sea Polychaetes.</title>
        <authorList>
            <person name="Perez M."/>
            <person name="Aroh O."/>
            <person name="Sun Y."/>
            <person name="Lan Y."/>
            <person name="Juniper S.K."/>
            <person name="Young C.R."/>
            <person name="Angers B."/>
            <person name="Qian P.Y."/>
        </authorList>
    </citation>
    <scope>NUCLEOTIDE SEQUENCE</scope>
    <source>
        <strain evidence="1">P08H-3</strain>
    </source>
</reference>
<name>A0AAD9IWY4_9ANNE</name>
<protein>
    <submittedName>
        <fullName evidence="1">Uncharacterized protein</fullName>
    </submittedName>
</protein>
<feature type="non-terminal residue" evidence="1">
    <location>
        <position position="303"/>
    </location>
</feature>
<evidence type="ECO:0000313" key="1">
    <source>
        <dbReference type="EMBL" id="KAK2142394.1"/>
    </source>
</evidence>
<proteinExistence type="predicted"/>
<gene>
    <name evidence="1" type="ORF">LSH36_962g00037</name>
</gene>
<keyword evidence="2" id="KW-1185">Reference proteome</keyword>
<comment type="caution">
    <text evidence="1">The sequence shown here is derived from an EMBL/GenBank/DDBJ whole genome shotgun (WGS) entry which is preliminary data.</text>
</comment>